<comment type="caution">
    <text evidence="2">The sequence shown here is derived from an EMBL/GenBank/DDBJ whole genome shotgun (WGS) entry which is preliminary data.</text>
</comment>
<keyword evidence="1" id="KW-0812">Transmembrane</keyword>
<evidence type="ECO:0000313" key="2">
    <source>
        <dbReference type="EMBL" id="GAA1683584.1"/>
    </source>
</evidence>
<dbReference type="EMBL" id="BAAANY010000011">
    <property type="protein sequence ID" value="GAA1683584.1"/>
    <property type="molecule type" value="Genomic_DNA"/>
</dbReference>
<name>A0ABN2H8B5_9ACTN</name>
<dbReference type="RefSeq" id="WP_344311385.1">
    <property type="nucleotide sequence ID" value="NZ_BAAANY010000011.1"/>
</dbReference>
<feature type="transmembrane region" description="Helical" evidence="1">
    <location>
        <begin position="111"/>
        <end position="139"/>
    </location>
</feature>
<sequence>MSAPLVPVVIDSTADARVSFGPNQLCQLHKGRNQFGLRPGAYHAVMSIRALGATKGLAEVNFVARPGQPVVLHYDGPLLGPLSQGPGVNHGTVGFGPTGGPETDRRRRNRALFWVLIAVGPAMGILAALMAVIFVALAAH</sequence>
<evidence type="ECO:0000256" key="1">
    <source>
        <dbReference type="SAM" id="Phobius"/>
    </source>
</evidence>
<accession>A0ABN2H8B5</accession>
<keyword evidence="1" id="KW-0472">Membrane</keyword>
<keyword evidence="3" id="KW-1185">Reference proteome</keyword>
<evidence type="ECO:0000313" key="3">
    <source>
        <dbReference type="Proteomes" id="UP001500618"/>
    </source>
</evidence>
<keyword evidence="1" id="KW-1133">Transmembrane helix</keyword>
<reference evidence="2 3" key="1">
    <citation type="journal article" date="2019" name="Int. J. Syst. Evol. Microbiol.">
        <title>The Global Catalogue of Microorganisms (GCM) 10K type strain sequencing project: providing services to taxonomists for standard genome sequencing and annotation.</title>
        <authorList>
            <consortium name="The Broad Institute Genomics Platform"/>
            <consortium name="The Broad Institute Genome Sequencing Center for Infectious Disease"/>
            <person name="Wu L."/>
            <person name="Ma J."/>
        </authorList>
    </citation>
    <scope>NUCLEOTIDE SEQUENCE [LARGE SCALE GENOMIC DNA]</scope>
    <source>
        <strain evidence="2 3">JCM 14718</strain>
    </source>
</reference>
<gene>
    <name evidence="2" type="ORF">GCM10009765_35980</name>
</gene>
<proteinExistence type="predicted"/>
<dbReference type="Proteomes" id="UP001500618">
    <property type="component" value="Unassembled WGS sequence"/>
</dbReference>
<organism evidence="2 3">
    <name type="scientific">Fodinicola feengrottensis</name>
    <dbReference type="NCBI Taxonomy" id="435914"/>
    <lineage>
        <taxon>Bacteria</taxon>
        <taxon>Bacillati</taxon>
        <taxon>Actinomycetota</taxon>
        <taxon>Actinomycetes</taxon>
        <taxon>Mycobacteriales</taxon>
        <taxon>Fodinicola</taxon>
    </lineage>
</organism>
<protein>
    <submittedName>
        <fullName evidence="2">Uncharacterized protein</fullName>
    </submittedName>
</protein>